<dbReference type="Gene3D" id="3.20.20.80">
    <property type="entry name" value="Glycosidases"/>
    <property type="match status" value="1"/>
</dbReference>
<evidence type="ECO:0000259" key="8">
    <source>
        <dbReference type="Pfam" id="PF00728"/>
    </source>
</evidence>
<dbReference type="GO" id="GO:0030203">
    <property type="term" value="P:glycosaminoglycan metabolic process"/>
    <property type="evidence" value="ECO:0007669"/>
    <property type="project" value="TreeGrafter"/>
</dbReference>
<accession>A0A9X4B013</accession>
<evidence type="ECO:0000256" key="7">
    <source>
        <dbReference type="SAM" id="Coils"/>
    </source>
</evidence>
<evidence type="ECO:0000313" key="11">
    <source>
        <dbReference type="Proteomes" id="UP001141183"/>
    </source>
</evidence>
<dbReference type="AlphaFoldDB" id="A0A9X4B013"/>
<reference evidence="10" key="1">
    <citation type="submission" date="2022-05" db="EMBL/GenBank/DDBJ databases">
        <title>Draft genome sequence of Clostridium tertium strain CP3 isolated from Peru.</title>
        <authorList>
            <person name="Hurtado R."/>
            <person name="Lima L."/>
            <person name="Sousa T."/>
            <person name="Jaiswal A.K."/>
            <person name="Tiwari S."/>
            <person name="Maturrano L."/>
            <person name="Brenig B."/>
            <person name="Azevedo V."/>
        </authorList>
    </citation>
    <scope>NUCLEOTIDE SEQUENCE</scope>
    <source>
        <strain evidence="10">CP3</strain>
    </source>
</reference>
<name>A0A9X4B013_9CLOT</name>
<dbReference type="PANTHER" id="PTHR22600:SF57">
    <property type="entry name" value="BETA-N-ACETYLHEXOSAMINIDASE"/>
    <property type="match status" value="1"/>
</dbReference>
<feature type="coiled-coil region" evidence="7">
    <location>
        <begin position="505"/>
        <end position="532"/>
    </location>
</feature>
<dbReference type="RefSeq" id="WP_099345787.1">
    <property type="nucleotide sequence ID" value="NZ_JADMSE010000018.1"/>
</dbReference>
<dbReference type="GO" id="GO:0005975">
    <property type="term" value="P:carbohydrate metabolic process"/>
    <property type="evidence" value="ECO:0007669"/>
    <property type="project" value="InterPro"/>
</dbReference>
<dbReference type="EMBL" id="JAMRYU010000009">
    <property type="protein sequence ID" value="MDC4240414.1"/>
    <property type="molecule type" value="Genomic_DNA"/>
</dbReference>
<evidence type="ECO:0000256" key="6">
    <source>
        <dbReference type="PIRSR" id="PIRSR625705-1"/>
    </source>
</evidence>
<dbReference type="GO" id="GO:0016020">
    <property type="term" value="C:membrane"/>
    <property type="evidence" value="ECO:0007669"/>
    <property type="project" value="TreeGrafter"/>
</dbReference>
<gene>
    <name evidence="10" type="ORF">NE398_09580</name>
</gene>
<evidence type="ECO:0000256" key="2">
    <source>
        <dbReference type="ARBA" id="ARBA00006285"/>
    </source>
</evidence>
<protein>
    <recommendedName>
        <fullName evidence="3">beta-N-acetylhexosaminidase</fullName>
        <ecNumber evidence="3">3.2.1.52</ecNumber>
    </recommendedName>
</protein>
<keyword evidence="7" id="KW-0175">Coiled coil</keyword>
<comment type="caution">
    <text evidence="10">The sequence shown here is derived from an EMBL/GenBank/DDBJ whole genome shotgun (WGS) entry which is preliminary data.</text>
</comment>
<sequence>MNLIPMPRKIQYIKKEFKLKKEVNIILDYNCSFDDLNSAILLQEEINNTFGFKVNITKALNYHIYNTFICLKKKSSMEDEEYKLSIKKDNIEINASTSKGLLYGIQTLIQIIREYGYSLPGVIIEDKPYFKHRGFYHDVTRGKVPKLETLMNLVDKASFYKINELQLYIEHTFAFKGMSEVWIDKDPLTSEEIILLDRYCKNKHIELIPSISTFGHLYEVLRTKSFKNLCELTETTKPEYSFVDRMAHHTLNVTDEDSIKLVGNMLEQFMPLFSSNKFNICCDETFDLGKGKSSKEADRLGIGKLYVDFLNKVISIVKEYDKEIMFWGDVILNHPDLINTIDKYAICLNWNYWCGVEEKDTRIIAESGRKQYVCPGVGGWSHLMNLMDNAFENIYRMISYGVKYDAIGVLNTNWGDYGHMNLLYSSIPGMIYGAALSWNPKIEKDFNKMYKDISILEFGDSSGTLVSLLAELSKCQEFGWSELVIWKEKFNTNEHIKNELIRKMKTAKIHELKEQQEKILKIEEKLENLSHDTKYTKSKEIIQEFIVAARGILIINKIMIVIINNEIYKGKLDDNVNSINISINNKIIKGYSDINNDVIKESISMNNNFKQLAESFEEWFYDYSAIWRRTNKESELYRIRDVIKYTCSYLRDI</sequence>
<evidence type="ECO:0000313" key="10">
    <source>
        <dbReference type="EMBL" id="MDC4240414.1"/>
    </source>
</evidence>
<dbReference type="InterPro" id="IPR029018">
    <property type="entry name" value="Hex-like_dom2"/>
</dbReference>
<evidence type="ECO:0000256" key="4">
    <source>
        <dbReference type="ARBA" id="ARBA00022801"/>
    </source>
</evidence>
<feature type="domain" description="Beta-hexosaminidase bacterial type N-terminal" evidence="9">
    <location>
        <begin position="2"/>
        <end position="126"/>
    </location>
</feature>
<evidence type="ECO:0000256" key="5">
    <source>
        <dbReference type="ARBA" id="ARBA00023295"/>
    </source>
</evidence>
<dbReference type="SUPFAM" id="SSF51445">
    <property type="entry name" value="(Trans)glycosidases"/>
    <property type="match status" value="1"/>
</dbReference>
<keyword evidence="4" id="KW-0378">Hydrolase</keyword>
<dbReference type="Pfam" id="PF00728">
    <property type="entry name" value="Glyco_hydro_20"/>
    <property type="match status" value="1"/>
</dbReference>
<dbReference type="Pfam" id="PF02838">
    <property type="entry name" value="Glyco_hydro_20b"/>
    <property type="match status" value="1"/>
</dbReference>
<organism evidence="10 11">
    <name type="scientific">Clostridium tertium</name>
    <dbReference type="NCBI Taxonomy" id="1559"/>
    <lineage>
        <taxon>Bacteria</taxon>
        <taxon>Bacillati</taxon>
        <taxon>Bacillota</taxon>
        <taxon>Clostridia</taxon>
        <taxon>Eubacteriales</taxon>
        <taxon>Clostridiaceae</taxon>
        <taxon>Clostridium</taxon>
    </lineage>
</organism>
<dbReference type="SUPFAM" id="SSF55545">
    <property type="entry name" value="beta-N-acetylhexosaminidase-like domain"/>
    <property type="match status" value="1"/>
</dbReference>
<dbReference type="Gene3D" id="3.30.379.10">
    <property type="entry name" value="Chitobiase/beta-hexosaminidase domain 2-like"/>
    <property type="match status" value="1"/>
</dbReference>
<evidence type="ECO:0000256" key="1">
    <source>
        <dbReference type="ARBA" id="ARBA00001231"/>
    </source>
</evidence>
<dbReference type="InterPro" id="IPR017853">
    <property type="entry name" value="GH"/>
</dbReference>
<keyword evidence="11" id="KW-1185">Reference proteome</keyword>
<dbReference type="CDD" id="cd06565">
    <property type="entry name" value="GH20_GcnA-like"/>
    <property type="match status" value="1"/>
</dbReference>
<dbReference type="InterPro" id="IPR015882">
    <property type="entry name" value="HEX_bac_N"/>
</dbReference>
<keyword evidence="5" id="KW-0326">Glycosidase</keyword>
<dbReference type="EC" id="3.2.1.52" evidence="3"/>
<feature type="active site" description="Proton donor" evidence="6">
    <location>
        <position position="284"/>
    </location>
</feature>
<evidence type="ECO:0000259" key="9">
    <source>
        <dbReference type="Pfam" id="PF02838"/>
    </source>
</evidence>
<proteinExistence type="inferred from homology"/>
<comment type="similarity">
    <text evidence="2">Belongs to the glycosyl hydrolase 20 family.</text>
</comment>
<dbReference type="InterPro" id="IPR015883">
    <property type="entry name" value="Glyco_hydro_20_cat"/>
</dbReference>
<dbReference type="GO" id="GO:0004563">
    <property type="term" value="F:beta-N-acetylhexosaminidase activity"/>
    <property type="evidence" value="ECO:0007669"/>
    <property type="project" value="UniProtKB-EC"/>
</dbReference>
<comment type="catalytic activity">
    <reaction evidence="1">
        <text>Hydrolysis of terminal non-reducing N-acetyl-D-hexosamine residues in N-acetyl-beta-D-hexosaminides.</text>
        <dbReference type="EC" id="3.2.1.52"/>
    </reaction>
</comment>
<dbReference type="InterPro" id="IPR025705">
    <property type="entry name" value="Beta_hexosaminidase_sua/sub"/>
</dbReference>
<dbReference type="PRINTS" id="PR00738">
    <property type="entry name" value="GLHYDRLASE20"/>
</dbReference>
<evidence type="ECO:0000256" key="3">
    <source>
        <dbReference type="ARBA" id="ARBA00012663"/>
    </source>
</evidence>
<feature type="domain" description="Glycoside hydrolase family 20 catalytic" evidence="8">
    <location>
        <begin position="130"/>
        <end position="372"/>
    </location>
</feature>
<dbReference type="PANTHER" id="PTHR22600">
    <property type="entry name" value="BETA-HEXOSAMINIDASE"/>
    <property type="match status" value="1"/>
</dbReference>
<dbReference type="Proteomes" id="UP001141183">
    <property type="component" value="Unassembled WGS sequence"/>
</dbReference>